<protein>
    <submittedName>
        <fullName evidence="4">Uncharacterized protein</fullName>
    </submittedName>
</protein>
<evidence type="ECO:0000256" key="1">
    <source>
        <dbReference type="ARBA" id="ARBA00022574"/>
    </source>
</evidence>
<keyword evidence="2" id="KW-0677">Repeat</keyword>
<dbReference type="AlphaFoldDB" id="A0ABD3PKQ7"/>
<dbReference type="InterPro" id="IPR001680">
    <property type="entry name" value="WD40_rpt"/>
</dbReference>
<dbReference type="Gene3D" id="2.60.40.10">
    <property type="entry name" value="Immunoglobulins"/>
    <property type="match status" value="1"/>
</dbReference>
<dbReference type="Pfam" id="PF00400">
    <property type="entry name" value="WD40"/>
    <property type="match status" value="3"/>
</dbReference>
<evidence type="ECO:0000313" key="5">
    <source>
        <dbReference type="Proteomes" id="UP001516023"/>
    </source>
</evidence>
<dbReference type="SUPFAM" id="SSF48452">
    <property type="entry name" value="TPR-like"/>
    <property type="match status" value="1"/>
</dbReference>
<gene>
    <name evidence="4" type="ORF">HJC23_001892</name>
</gene>
<feature type="repeat" description="WD" evidence="3">
    <location>
        <begin position="951"/>
        <end position="981"/>
    </location>
</feature>
<dbReference type="InterPro" id="IPR003961">
    <property type="entry name" value="FN3_dom"/>
</dbReference>
<feature type="repeat" description="WD" evidence="3">
    <location>
        <begin position="911"/>
        <end position="950"/>
    </location>
</feature>
<dbReference type="PANTHER" id="PTHR19848">
    <property type="entry name" value="WD40 REPEAT PROTEIN"/>
    <property type="match status" value="1"/>
</dbReference>
<dbReference type="CDD" id="cd00063">
    <property type="entry name" value="FN3"/>
    <property type="match status" value="1"/>
</dbReference>
<organism evidence="4 5">
    <name type="scientific">Cyclotella cryptica</name>
    <dbReference type="NCBI Taxonomy" id="29204"/>
    <lineage>
        <taxon>Eukaryota</taxon>
        <taxon>Sar</taxon>
        <taxon>Stramenopiles</taxon>
        <taxon>Ochrophyta</taxon>
        <taxon>Bacillariophyta</taxon>
        <taxon>Coscinodiscophyceae</taxon>
        <taxon>Thalassiosirophycidae</taxon>
        <taxon>Stephanodiscales</taxon>
        <taxon>Stephanodiscaceae</taxon>
        <taxon>Cyclotella</taxon>
    </lineage>
</organism>
<dbReference type="SUPFAM" id="SSF49265">
    <property type="entry name" value="Fibronectin type III"/>
    <property type="match status" value="1"/>
</dbReference>
<dbReference type="Proteomes" id="UP001516023">
    <property type="component" value="Unassembled WGS sequence"/>
</dbReference>
<feature type="repeat" description="WD" evidence="3">
    <location>
        <begin position="1118"/>
        <end position="1152"/>
    </location>
</feature>
<dbReference type="Gene3D" id="2.130.10.10">
    <property type="entry name" value="YVTN repeat-like/Quinoprotein amine dehydrogenase"/>
    <property type="match status" value="2"/>
</dbReference>
<keyword evidence="5" id="KW-1185">Reference proteome</keyword>
<name>A0ABD3PKQ7_9STRA</name>
<accession>A0ABD3PKQ7</accession>
<comment type="caution">
    <text evidence="4">The sequence shown here is derived from an EMBL/GenBank/DDBJ whole genome shotgun (WGS) entry which is preliminary data.</text>
</comment>
<evidence type="ECO:0000256" key="2">
    <source>
        <dbReference type="ARBA" id="ARBA00022737"/>
    </source>
</evidence>
<dbReference type="InterPro" id="IPR013783">
    <property type="entry name" value="Ig-like_fold"/>
</dbReference>
<proteinExistence type="predicted"/>
<dbReference type="SUPFAM" id="SSF50978">
    <property type="entry name" value="WD40 repeat-like"/>
    <property type="match status" value="1"/>
</dbReference>
<dbReference type="PROSITE" id="PS50082">
    <property type="entry name" value="WD_REPEATS_2"/>
    <property type="match status" value="3"/>
</dbReference>
<dbReference type="SMART" id="SM00320">
    <property type="entry name" value="WD40"/>
    <property type="match status" value="5"/>
</dbReference>
<dbReference type="Gene3D" id="1.25.40.10">
    <property type="entry name" value="Tetratricopeptide repeat domain"/>
    <property type="match status" value="1"/>
</dbReference>
<dbReference type="InterPro" id="IPR036116">
    <property type="entry name" value="FN3_sf"/>
</dbReference>
<dbReference type="PROSITE" id="PS50294">
    <property type="entry name" value="WD_REPEATS_REGION"/>
    <property type="match status" value="1"/>
</dbReference>
<keyword evidence="1 3" id="KW-0853">WD repeat</keyword>
<dbReference type="InterPro" id="IPR011990">
    <property type="entry name" value="TPR-like_helical_dom_sf"/>
</dbReference>
<dbReference type="InterPro" id="IPR015943">
    <property type="entry name" value="WD40/YVTN_repeat-like_dom_sf"/>
</dbReference>
<dbReference type="PANTHER" id="PTHR19848:SF8">
    <property type="entry name" value="F-BOX AND WD REPEAT DOMAIN CONTAINING 7"/>
    <property type="match status" value="1"/>
</dbReference>
<evidence type="ECO:0000313" key="4">
    <source>
        <dbReference type="EMBL" id="KAL3788693.1"/>
    </source>
</evidence>
<evidence type="ECO:0000256" key="3">
    <source>
        <dbReference type="PROSITE-ProRule" id="PRU00221"/>
    </source>
</evidence>
<dbReference type="EMBL" id="JABMIG020000153">
    <property type="protein sequence ID" value="KAL3788693.1"/>
    <property type="molecule type" value="Genomic_DNA"/>
</dbReference>
<sequence length="1152" mass="131395">MKLKKRLDETQTCGAKTSRTMKSDAQMLNLQALQYPLMCRVNQHFIVDEKFRVYNREISRLSALSKEALASIISHEQRLRELFLRPKTPPYKEKTSGLYQESSTPRSIAKGNTAQVGLDEDEYPDVMGCTHDCDLLPRAKVRVAEVTCTSFTLEWESLDQDLPLNKLDDVEIRYFWTVSNIENCVVQSCLRWCLKDPVPNGRVRIDNLETNMEYRNVSLRFKNGHGWGDFSAPMTIFTSELTEDYRVRRSQFMHRIDCIKESIERLKELRSAIPSKQTELTQNMIKMQNRMSELAFEAERVVATDENDIVASHVIHGSRQSFAKSDLQQKLQLEYVAHRKKIAQCRSDIISLNQNSSDLNARVEDAVTTLSLVKARLLKLDRQHAIVHGLKKNVSKRSPDLMDYYFASWRTTTKSILNVKKMFSALEQCYRRQKYLAAWLKLRKKVSEQGTRPANTAGIGENLIVTAEACVEENLIEATYLACDLLATRSELWTTNDDNKEVLDDLMSNEERVKYLMRNDDVLSLVKGCFLFQAGKYRSSLKFFEVVASKMASLAYFDGINEKDAITIYSALMGKMAQAYSKLELWDVAILYLNRQMTLAKEISLEECQTAALIGLGKCYCAKFDFEYAYGLFQEALDTIVSKENSAKEAVVYSWIEKCLLNMNRPKEAAKFAAKIHQARDKRKEHVDAALLQIAEMKQRLINITAKTSRVLNLEVASAHLILLKREKAAKEKILAEMAENLSKSTGYYETLVNLESKINFEIEKATTTKKNRMVSRLIQGTSQEIKTAELMRRLRENLAVSEKKKNLALQEKDRLSLLIHNVRDEISQIDRNILLEYGPLMQRVLKKRNYRCMALNSLNVARNDVCGISKGCVELIASSEGKELYLHNIKTGKLEYVFNGCEAGRHVGEIHGHTSTITALCFHGNNVYTGGLDSCVICWDTVKMKMIFVGRGHFSAVSCIFADSFKLVSGSADRTIILWDKVNGCMLQRIQGHVRGVHHVHCCSIPNSHLEMVSASFDTVYCWRRDRSSMYICQQRFRLPQGDVTALQYGELEVITGDNKGYLSLFWVDTGNILKSLKVHEGPITSLQVDATKAVSCGLDMVVQIVDVIRWEIIQSLRGHLQAVHDVAFDSRCIMSLSIDGEIRFWEWADQ</sequence>
<reference evidence="4 5" key="1">
    <citation type="journal article" date="2020" name="G3 (Bethesda)">
        <title>Improved Reference Genome for Cyclotella cryptica CCMP332, a Model for Cell Wall Morphogenesis, Salinity Adaptation, and Lipid Production in Diatoms (Bacillariophyta).</title>
        <authorList>
            <person name="Roberts W.R."/>
            <person name="Downey K.M."/>
            <person name="Ruck E.C."/>
            <person name="Traller J.C."/>
            <person name="Alverson A.J."/>
        </authorList>
    </citation>
    <scope>NUCLEOTIDE SEQUENCE [LARGE SCALE GENOMIC DNA]</scope>
    <source>
        <strain evidence="4 5">CCMP332</strain>
    </source>
</reference>
<dbReference type="InterPro" id="IPR036322">
    <property type="entry name" value="WD40_repeat_dom_sf"/>
</dbReference>